<dbReference type="AlphaFoldDB" id="A0A2G6E9S3"/>
<reference evidence="2 3" key="1">
    <citation type="submission" date="2017-10" db="EMBL/GenBank/DDBJ databases">
        <title>Novel microbial diversity and functional potential in the marine mammal oral microbiome.</title>
        <authorList>
            <person name="Dudek N.K."/>
            <person name="Sun C.L."/>
            <person name="Burstein D."/>
            <person name="Kantor R.S."/>
            <person name="Aliaga Goltsman D.S."/>
            <person name="Bik E.M."/>
            <person name="Thomas B.C."/>
            <person name="Banfield J.F."/>
            <person name="Relman D.A."/>
        </authorList>
    </citation>
    <scope>NUCLEOTIDE SEQUENCE [LARGE SCALE GENOMIC DNA]</scope>
    <source>
        <strain evidence="2">DOLZORAL124_49_17</strain>
    </source>
</reference>
<dbReference type="Pfam" id="PF13176">
    <property type="entry name" value="TPR_7"/>
    <property type="match status" value="2"/>
</dbReference>
<dbReference type="PROSITE" id="PS50005">
    <property type="entry name" value="TPR"/>
    <property type="match status" value="1"/>
</dbReference>
<dbReference type="InterPro" id="IPR011990">
    <property type="entry name" value="TPR-like_helical_dom_sf"/>
</dbReference>
<dbReference type="Proteomes" id="UP000229740">
    <property type="component" value="Unassembled WGS sequence"/>
</dbReference>
<comment type="caution">
    <text evidence="2">The sequence shown here is derived from an EMBL/GenBank/DDBJ whole genome shotgun (WGS) entry which is preliminary data.</text>
</comment>
<dbReference type="PROSITE" id="PS51257">
    <property type="entry name" value="PROKAR_LIPOPROTEIN"/>
    <property type="match status" value="1"/>
</dbReference>
<feature type="repeat" description="TPR" evidence="1">
    <location>
        <begin position="28"/>
        <end position="61"/>
    </location>
</feature>
<dbReference type="PANTHER" id="PTHR37423:SF2">
    <property type="entry name" value="MEMBRANE-BOUND LYTIC MUREIN TRANSGLYCOSYLASE C"/>
    <property type="match status" value="1"/>
</dbReference>
<protein>
    <submittedName>
        <fullName evidence="2">Uncharacterized protein</fullName>
    </submittedName>
</protein>
<organism evidence="2 3">
    <name type="scientific">candidate division KSB3 bacterium</name>
    <dbReference type="NCBI Taxonomy" id="2044937"/>
    <lineage>
        <taxon>Bacteria</taxon>
        <taxon>candidate division KSB3</taxon>
    </lineage>
</organism>
<dbReference type="SUPFAM" id="SSF48452">
    <property type="entry name" value="TPR-like"/>
    <property type="match status" value="1"/>
</dbReference>
<proteinExistence type="predicted"/>
<dbReference type="SMART" id="SM00028">
    <property type="entry name" value="TPR"/>
    <property type="match status" value="4"/>
</dbReference>
<accession>A0A2G6E9S3</accession>
<sequence length="285" mass="33239">MKHSSCPYLLLGVIVSLSMSLTSCREDMKDLYQKAMTAYRHEEHEKAVKLFERILEKYPDHNLSRKARYELGKIYLYKMKQPRKALKHLQDLYAQSDPGKYSLEALKLIGHIYETSLNSCLEGIEAYRLLIQDYASNLVLDASEYQFAIAECYFKSSEYQLALIEYETLAEQYPESEYAYRARFQIANIYALQEDWNQAIALHEALLQDNALPEQLSTDNRLELAFCYEQNERFQDAVKLYEELLAVDSEQVIIDLSLVERRMLRAEDALKAAGKGPAKVDWKRR</sequence>
<name>A0A2G6E9S3_9BACT</name>
<gene>
    <name evidence="2" type="ORF">CSB45_02185</name>
</gene>
<dbReference type="Pfam" id="PF13174">
    <property type="entry name" value="TPR_6"/>
    <property type="match status" value="2"/>
</dbReference>
<keyword evidence="1" id="KW-0802">TPR repeat</keyword>
<evidence type="ECO:0000256" key="1">
    <source>
        <dbReference type="PROSITE-ProRule" id="PRU00339"/>
    </source>
</evidence>
<dbReference type="EMBL" id="PDPS01000021">
    <property type="protein sequence ID" value="PID58829.1"/>
    <property type="molecule type" value="Genomic_DNA"/>
</dbReference>
<dbReference type="Gene3D" id="1.25.40.10">
    <property type="entry name" value="Tetratricopeptide repeat domain"/>
    <property type="match status" value="2"/>
</dbReference>
<evidence type="ECO:0000313" key="2">
    <source>
        <dbReference type="EMBL" id="PID58829.1"/>
    </source>
</evidence>
<dbReference type="InterPro" id="IPR019734">
    <property type="entry name" value="TPR_rpt"/>
</dbReference>
<dbReference type="PANTHER" id="PTHR37423">
    <property type="entry name" value="SOLUBLE LYTIC MUREIN TRANSGLYCOSYLASE-RELATED"/>
    <property type="match status" value="1"/>
</dbReference>
<evidence type="ECO:0000313" key="3">
    <source>
        <dbReference type="Proteomes" id="UP000229740"/>
    </source>
</evidence>